<evidence type="ECO:0000313" key="2">
    <source>
        <dbReference type="EMBL" id="ADO97977.1"/>
    </source>
</evidence>
<sequence length="675" mass="72421">MQPNNLTALNFEDIKSSIKSYLRTRNEFSDYDFEGSSLSYLIDILAYNTYYTAFNANMSMNEAFLPSATVRDNVVNVAKLLNYVPRSVVAAKGCVKLDVQTSQTAGAYPSSVTLKKGPVVSGGNYIFNILQDITVTVDTTTGIATLDNVMVQEGSVVTFQYVVNTFASQVYKVPSEDADISTLSVRVKPNESSTTSDLYSLTDTITDLTASTRAYFLSEGEDMRYEVRFGDDTAGRALKDGEVVILEYLVCSGTEANEISSFSFIGTVTDNIGSNYGGADVTLTVKEKSQLGSAAETLESIKYNAPRYYSAQYRAVTAQDYALITKKVYANADSVVAYGGDSLTPPIYGKVYISIKTKTGSLLNDATKKTIAADLRKYAMASIDPVIIDPEQMYLYIKVFGQYDPGTASNTSDIKTNIQNGINDWASQSQINNFNSTFRAQAFEKAVTLSDKSISDVSLQLSVLKYINPNTNQTNTYCIATGADLYDSAPSNSDGTTCKKEPVLLSGPFRTADRPGIDQQFEDDGFGNLRTFYNTGNKKVYTNNAAGTVNYSTGQICFGPINIIGAGNDVPPSGAVNITDTTTGAGSVTNPDLLPSGLAIPVLFIPANVSTIPAATPGTIINVINPEVTVVPVGTTPPPTIPLNSLTPQTFVTVPSTITVADISNNGDLTTSSCF</sequence>
<proteinExistence type="predicted"/>
<name>E3SKD3_9CAUD</name>
<evidence type="ECO:0000259" key="1">
    <source>
        <dbReference type="Pfam" id="PF21379"/>
    </source>
</evidence>
<dbReference type="GeneID" id="10329272"/>
<reference evidence="2 3" key="1">
    <citation type="journal article" date="2010" name="Environ. Microbiol.">
        <title>Genomic analysis of oceanic cyanobacterial myoviruses compared with T4-like myoviruses from diverse hosts and environments.</title>
        <authorList>
            <person name="Sullivan M.B."/>
            <person name="Huang K.H."/>
            <person name="Ignacio-Espinoza J.C."/>
            <person name="Berlin A.M."/>
            <person name="Kelly L."/>
            <person name="Weigele P.R."/>
            <person name="DeFrancesco A.S."/>
            <person name="Kern S.E."/>
            <person name="Thompson L.R."/>
            <person name="Young S."/>
            <person name="Yandava C."/>
            <person name="Fu R."/>
            <person name="Krastins B."/>
            <person name="Chase M."/>
            <person name="Sarracino D."/>
            <person name="Osburne M.S."/>
            <person name="Henn M.R."/>
            <person name="Chisholm S.W."/>
        </authorList>
    </citation>
    <scope>NUCLEOTIDE SEQUENCE [LARGE SCALE GENOMIC DNA]</scope>
    <source>
        <strain evidence="2">8102-12</strain>
    </source>
</reference>
<protein>
    <submittedName>
        <fullName evidence="2">Baseplate wedge</fullName>
    </submittedName>
</protein>
<dbReference type="Pfam" id="PF21379">
    <property type="entry name" value="Gp6-like_1st"/>
    <property type="match status" value="1"/>
</dbReference>
<feature type="domain" description="Baseplate wedge protein gp6-like N-terminal helical" evidence="1">
    <location>
        <begin position="11"/>
        <end position="79"/>
    </location>
</feature>
<dbReference type="KEGG" id="vg:10329272"/>
<dbReference type="OrthoDB" id="668at10239"/>
<dbReference type="EMBL" id="GU071097">
    <property type="protein sequence ID" value="ADO97977.1"/>
    <property type="molecule type" value="Genomic_DNA"/>
</dbReference>
<dbReference type="Gene3D" id="3.30.300.200">
    <property type="match status" value="1"/>
</dbReference>
<dbReference type="RefSeq" id="YP_004324696.1">
    <property type="nucleotide sequence ID" value="NC_015289.1"/>
</dbReference>
<organism evidence="2 3">
    <name type="scientific">Synechococcus phage S-SSM5</name>
    <dbReference type="NCBI Taxonomy" id="445685"/>
    <lineage>
        <taxon>Viruses</taxon>
        <taxon>Duplodnaviria</taxon>
        <taxon>Heunggongvirae</taxon>
        <taxon>Uroviricota</taxon>
        <taxon>Caudoviricetes</taxon>
        <taxon>Pantevenvirales</taxon>
        <taxon>Kyanoviridae</taxon>
        <taxon>Glaucusvirus</taxon>
        <taxon>Glaucusvirus ssm5</taxon>
    </lineage>
</organism>
<keyword evidence="3" id="KW-1185">Reference proteome</keyword>
<evidence type="ECO:0000313" key="3">
    <source>
        <dbReference type="Proteomes" id="UP000006526"/>
    </source>
</evidence>
<accession>E3SKD3</accession>
<dbReference type="Proteomes" id="UP000006526">
    <property type="component" value="Segment"/>
</dbReference>
<gene>
    <name evidence="2" type="primary">gp6</name>
    <name evidence="2" type="ORF">SSSM5_093</name>
</gene>
<dbReference type="InterPro" id="IPR049026">
    <property type="entry name" value="Gp6-like_N"/>
</dbReference>